<dbReference type="EMBL" id="QKRW01000009">
    <property type="protein sequence ID" value="RAL65598.1"/>
    <property type="molecule type" value="Genomic_DNA"/>
</dbReference>
<comment type="caution">
    <text evidence="3">The sequence shown here is derived from an EMBL/GenBank/DDBJ whole genome shotgun (WGS) entry which is preliminary data.</text>
</comment>
<sequence length="460" mass="53103">MMNWAILAREDRLYKGKTLYRWDVSPGLASLWHMCNTASQCNTSDEMHHTRHKEILTIIREINSYDQTNLSLDSQFMKRKEGPNKELVESETTSETTDIISEMSFEEENLTRRERKKAKKLATRTRRDVEVYSQDDLNSISEILHGKVHESKGAWEDEDFDTYAVQSPTPVSNKEYKAPNYPTPKQQRAARRLMTITPIRQSKLRGHQQKFTPGTAHKNDPYGGINPDILYCLGIDVNPPSNPKARKDLMGKLIIAIQNDLQVIRREEEEAIIREEGFWRWAGRNAFRNILEYQIFGDELDDGQINDPEKDEIYDTAEDKGELVVDELILAKMMTEMEIVQEKADETEENIIVKKEQEVKKEIRVLKITMAYESKLKHKPKPTKSISKVSLGKKKKGWKCFESEGLIDNSIKQDGGMAEEGLQDLIRAYKDSGITNSNPSSWAAVVGYAFRWYHKHSQEV</sequence>
<keyword evidence="1" id="KW-0175">Coiled coil</keyword>
<reference evidence="3 4" key="1">
    <citation type="submission" date="2018-06" db="EMBL/GenBank/DDBJ databases">
        <title>Genome Sequence of the Brown Rot Fungal Pathogen Monilinia fructigena.</title>
        <authorList>
            <person name="Landi L."/>
            <person name="De Miccolis Angelini R.M."/>
            <person name="Pollastro S."/>
            <person name="Abate D."/>
            <person name="Faretra F."/>
            <person name="Romanazzi G."/>
        </authorList>
    </citation>
    <scope>NUCLEOTIDE SEQUENCE [LARGE SCALE GENOMIC DNA]</scope>
    <source>
        <strain evidence="3 4">Mfrg269</strain>
    </source>
</reference>
<evidence type="ECO:0000256" key="1">
    <source>
        <dbReference type="SAM" id="Coils"/>
    </source>
</evidence>
<feature type="region of interest" description="Disordered" evidence="2">
    <location>
        <begin position="167"/>
        <end position="189"/>
    </location>
</feature>
<gene>
    <name evidence="3" type="ORF">DID88_005270</name>
</gene>
<protein>
    <submittedName>
        <fullName evidence="3">Uncharacterized protein</fullName>
    </submittedName>
</protein>
<feature type="coiled-coil region" evidence="1">
    <location>
        <begin position="330"/>
        <end position="357"/>
    </location>
</feature>
<evidence type="ECO:0000313" key="4">
    <source>
        <dbReference type="Proteomes" id="UP000249056"/>
    </source>
</evidence>
<dbReference type="AlphaFoldDB" id="A0A395J0K2"/>
<organism evidence="3 4">
    <name type="scientific">Monilinia fructigena</name>
    <dbReference type="NCBI Taxonomy" id="38457"/>
    <lineage>
        <taxon>Eukaryota</taxon>
        <taxon>Fungi</taxon>
        <taxon>Dikarya</taxon>
        <taxon>Ascomycota</taxon>
        <taxon>Pezizomycotina</taxon>
        <taxon>Leotiomycetes</taxon>
        <taxon>Helotiales</taxon>
        <taxon>Sclerotiniaceae</taxon>
        <taxon>Monilinia</taxon>
    </lineage>
</organism>
<name>A0A395J0K2_9HELO</name>
<evidence type="ECO:0000313" key="3">
    <source>
        <dbReference type="EMBL" id="RAL65598.1"/>
    </source>
</evidence>
<dbReference type="OrthoDB" id="3642840at2759"/>
<dbReference type="Proteomes" id="UP000249056">
    <property type="component" value="Unassembled WGS sequence"/>
</dbReference>
<accession>A0A395J0K2</accession>
<keyword evidence="4" id="KW-1185">Reference proteome</keyword>
<evidence type="ECO:0000256" key="2">
    <source>
        <dbReference type="SAM" id="MobiDB-lite"/>
    </source>
</evidence>
<proteinExistence type="predicted"/>